<gene>
    <name evidence="2" type="ORF">FA13DRAFT_1726303</name>
</gene>
<dbReference type="EMBL" id="QPFP01000004">
    <property type="protein sequence ID" value="TEB37213.1"/>
    <property type="molecule type" value="Genomic_DNA"/>
</dbReference>
<protein>
    <submittedName>
        <fullName evidence="2">Aldo/keto reductase</fullName>
    </submittedName>
</protein>
<dbReference type="AlphaFoldDB" id="A0A4Y7TSQ4"/>
<evidence type="ECO:0000259" key="1">
    <source>
        <dbReference type="Pfam" id="PF00248"/>
    </source>
</evidence>
<evidence type="ECO:0000313" key="2">
    <source>
        <dbReference type="EMBL" id="TEB37213.1"/>
    </source>
</evidence>
<proteinExistence type="predicted"/>
<reference evidence="2 3" key="1">
    <citation type="journal article" date="2019" name="Nat. Ecol. Evol.">
        <title>Megaphylogeny resolves global patterns of mushroom evolution.</title>
        <authorList>
            <person name="Varga T."/>
            <person name="Krizsan K."/>
            <person name="Foldi C."/>
            <person name="Dima B."/>
            <person name="Sanchez-Garcia M."/>
            <person name="Sanchez-Ramirez S."/>
            <person name="Szollosi G.J."/>
            <person name="Szarkandi J.G."/>
            <person name="Papp V."/>
            <person name="Albert L."/>
            <person name="Andreopoulos W."/>
            <person name="Angelini C."/>
            <person name="Antonin V."/>
            <person name="Barry K.W."/>
            <person name="Bougher N.L."/>
            <person name="Buchanan P."/>
            <person name="Buyck B."/>
            <person name="Bense V."/>
            <person name="Catcheside P."/>
            <person name="Chovatia M."/>
            <person name="Cooper J."/>
            <person name="Damon W."/>
            <person name="Desjardin D."/>
            <person name="Finy P."/>
            <person name="Geml J."/>
            <person name="Haridas S."/>
            <person name="Hughes K."/>
            <person name="Justo A."/>
            <person name="Karasinski D."/>
            <person name="Kautmanova I."/>
            <person name="Kiss B."/>
            <person name="Kocsube S."/>
            <person name="Kotiranta H."/>
            <person name="LaButti K.M."/>
            <person name="Lechner B.E."/>
            <person name="Liimatainen K."/>
            <person name="Lipzen A."/>
            <person name="Lukacs Z."/>
            <person name="Mihaltcheva S."/>
            <person name="Morgado L.N."/>
            <person name="Niskanen T."/>
            <person name="Noordeloos M.E."/>
            <person name="Ohm R.A."/>
            <person name="Ortiz-Santana B."/>
            <person name="Ovrebo C."/>
            <person name="Racz N."/>
            <person name="Riley R."/>
            <person name="Savchenko A."/>
            <person name="Shiryaev A."/>
            <person name="Soop K."/>
            <person name="Spirin V."/>
            <person name="Szebenyi C."/>
            <person name="Tomsovsky M."/>
            <person name="Tulloss R.E."/>
            <person name="Uehling J."/>
            <person name="Grigoriev I.V."/>
            <person name="Vagvolgyi C."/>
            <person name="Papp T."/>
            <person name="Martin F.M."/>
            <person name="Miettinen O."/>
            <person name="Hibbett D.S."/>
            <person name="Nagy L.G."/>
        </authorList>
    </citation>
    <scope>NUCLEOTIDE SEQUENCE [LARGE SCALE GENOMIC DNA]</scope>
    <source>
        <strain evidence="2 3">FP101781</strain>
    </source>
</reference>
<evidence type="ECO:0000313" key="3">
    <source>
        <dbReference type="Proteomes" id="UP000298030"/>
    </source>
</evidence>
<dbReference type="InterPro" id="IPR023210">
    <property type="entry name" value="NADP_OxRdtase_dom"/>
</dbReference>
<dbReference type="Pfam" id="PF00248">
    <property type="entry name" value="Aldo_ket_red"/>
    <property type="match status" value="1"/>
</dbReference>
<feature type="domain" description="NADP-dependent oxidoreductase" evidence="1">
    <location>
        <begin position="16"/>
        <end position="149"/>
    </location>
</feature>
<accession>A0A4Y7TSQ4</accession>
<sequence>MSTSRLPSIIYGTAWKKERTTSLVVTAVLQGFRAIDTGEVEDLVGEGLQELYDKHGIKREDLYIQTKFTPISGQDTSQPIPYDPKASIEDQLVSSLDLSLKNLRTDYIDAYLLHSPLPGPVSNTLKAWKVLARFQDEKKVRLIGVCNTLSEERKVQVVQNRWYEGNNWDKEVVGWCKKNGAMYQSFWTLSGSTSLLSHKPLITIAKVNKITPEQTLFKFARTTGVVPLTGTTSAEHMKHDLEVEGIEFKPNKAEEEVADVTALVA</sequence>
<name>A0A4Y7TSQ4_COPMI</name>
<dbReference type="GO" id="GO:0016491">
    <property type="term" value="F:oxidoreductase activity"/>
    <property type="evidence" value="ECO:0007669"/>
    <property type="project" value="InterPro"/>
</dbReference>
<dbReference type="STRING" id="71717.A0A4Y7TSQ4"/>
<dbReference type="CDD" id="cd19071">
    <property type="entry name" value="AKR_AKR1-5-like"/>
    <property type="match status" value="1"/>
</dbReference>
<dbReference type="OrthoDB" id="5357513at2759"/>
<dbReference type="Proteomes" id="UP000298030">
    <property type="component" value="Unassembled WGS sequence"/>
</dbReference>
<dbReference type="PANTHER" id="PTHR43827:SF8">
    <property type="entry name" value="ALDO_KETO REDUCTASE FAMILY PROTEIN"/>
    <property type="match status" value="1"/>
</dbReference>
<dbReference type="InterPro" id="IPR020471">
    <property type="entry name" value="AKR"/>
</dbReference>
<dbReference type="InterPro" id="IPR036812">
    <property type="entry name" value="NAD(P)_OxRdtase_dom_sf"/>
</dbReference>
<organism evidence="2 3">
    <name type="scientific">Coprinellus micaceus</name>
    <name type="common">Glistening ink-cap mushroom</name>
    <name type="synonym">Coprinus micaceus</name>
    <dbReference type="NCBI Taxonomy" id="71717"/>
    <lineage>
        <taxon>Eukaryota</taxon>
        <taxon>Fungi</taxon>
        <taxon>Dikarya</taxon>
        <taxon>Basidiomycota</taxon>
        <taxon>Agaricomycotina</taxon>
        <taxon>Agaricomycetes</taxon>
        <taxon>Agaricomycetidae</taxon>
        <taxon>Agaricales</taxon>
        <taxon>Agaricineae</taxon>
        <taxon>Psathyrellaceae</taxon>
        <taxon>Coprinellus</taxon>
    </lineage>
</organism>
<dbReference type="PANTHER" id="PTHR43827">
    <property type="entry name" value="2,5-DIKETO-D-GLUCONIC ACID REDUCTASE"/>
    <property type="match status" value="1"/>
</dbReference>
<keyword evidence="3" id="KW-1185">Reference proteome</keyword>
<dbReference type="Gene3D" id="3.20.20.100">
    <property type="entry name" value="NADP-dependent oxidoreductase domain"/>
    <property type="match status" value="1"/>
</dbReference>
<dbReference type="SUPFAM" id="SSF51430">
    <property type="entry name" value="NAD(P)-linked oxidoreductase"/>
    <property type="match status" value="1"/>
</dbReference>
<comment type="caution">
    <text evidence="2">The sequence shown here is derived from an EMBL/GenBank/DDBJ whole genome shotgun (WGS) entry which is preliminary data.</text>
</comment>